<dbReference type="GO" id="GO:0007224">
    <property type="term" value="P:smoothened signaling pathway"/>
    <property type="evidence" value="ECO:0007669"/>
    <property type="project" value="TreeGrafter"/>
</dbReference>
<dbReference type="RefSeq" id="XP_047014267.1">
    <property type="nucleotide sequence ID" value="XM_047158311.2"/>
</dbReference>
<evidence type="ECO:0000313" key="9">
    <source>
        <dbReference type="Proteomes" id="UP000221080"/>
    </source>
</evidence>
<protein>
    <recommendedName>
        <fullName evidence="1">non-specific serine/threonine protein kinase</fullName>
        <ecNumber evidence="1">2.7.11.1</ecNumber>
    </recommendedName>
</protein>
<evidence type="ECO:0000256" key="3">
    <source>
        <dbReference type="ARBA" id="ARBA00022679"/>
    </source>
</evidence>
<name>A0A979F2R5_ICTPU</name>
<dbReference type="PANTHER" id="PTHR22983:SF6">
    <property type="entry name" value="SERINE_THREONINE-PROTEIN KINASE 36"/>
    <property type="match status" value="1"/>
</dbReference>
<dbReference type="PANTHER" id="PTHR22983">
    <property type="entry name" value="PROTEIN KINASE RELATED"/>
    <property type="match status" value="1"/>
</dbReference>
<dbReference type="Proteomes" id="UP000221080">
    <property type="component" value="Chromosome 10"/>
</dbReference>
<dbReference type="EC" id="2.7.11.1" evidence="1"/>
<evidence type="ECO:0000256" key="5">
    <source>
        <dbReference type="ARBA" id="ARBA00022777"/>
    </source>
</evidence>
<dbReference type="GO" id="GO:0005737">
    <property type="term" value="C:cytoplasm"/>
    <property type="evidence" value="ECO:0007669"/>
    <property type="project" value="TreeGrafter"/>
</dbReference>
<evidence type="ECO:0000256" key="6">
    <source>
        <dbReference type="ARBA" id="ARBA00022840"/>
    </source>
</evidence>
<keyword evidence="4" id="KW-0547">Nucleotide-binding</keyword>
<evidence type="ECO:0000256" key="1">
    <source>
        <dbReference type="ARBA" id="ARBA00012513"/>
    </source>
</evidence>
<dbReference type="GO" id="GO:0005524">
    <property type="term" value="F:ATP binding"/>
    <property type="evidence" value="ECO:0007669"/>
    <property type="project" value="UniProtKB-KW"/>
</dbReference>
<evidence type="ECO:0000256" key="8">
    <source>
        <dbReference type="ARBA" id="ARBA00048679"/>
    </source>
</evidence>
<organism evidence="9 10">
    <name type="scientific">Ictalurus punctatus</name>
    <name type="common">Channel catfish</name>
    <name type="synonym">Silurus punctatus</name>
    <dbReference type="NCBI Taxonomy" id="7998"/>
    <lineage>
        <taxon>Eukaryota</taxon>
        <taxon>Metazoa</taxon>
        <taxon>Chordata</taxon>
        <taxon>Craniata</taxon>
        <taxon>Vertebrata</taxon>
        <taxon>Euteleostomi</taxon>
        <taxon>Actinopterygii</taxon>
        <taxon>Neopterygii</taxon>
        <taxon>Teleostei</taxon>
        <taxon>Ostariophysi</taxon>
        <taxon>Siluriformes</taxon>
        <taxon>Ictaluridae</taxon>
        <taxon>Ictalurus</taxon>
    </lineage>
</organism>
<keyword evidence="3" id="KW-0808">Transferase</keyword>
<dbReference type="AlphaFoldDB" id="A0A979F2R5"/>
<evidence type="ECO:0000256" key="2">
    <source>
        <dbReference type="ARBA" id="ARBA00022527"/>
    </source>
</evidence>
<gene>
    <name evidence="10" type="primary">LOC124628589</name>
</gene>
<dbReference type="KEGG" id="ipu:124628589"/>
<keyword evidence="9" id="KW-1185">Reference proteome</keyword>
<keyword evidence="6" id="KW-0067">ATP-binding</keyword>
<evidence type="ECO:0000256" key="7">
    <source>
        <dbReference type="ARBA" id="ARBA00047899"/>
    </source>
</evidence>
<comment type="catalytic activity">
    <reaction evidence="8">
        <text>L-seryl-[protein] + ATP = O-phospho-L-seryl-[protein] + ADP + H(+)</text>
        <dbReference type="Rhea" id="RHEA:17989"/>
        <dbReference type="Rhea" id="RHEA-COMP:9863"/>
        <dbReference type="Rhea" id="RHEA-COMP:11604"/>
        <dbReference type="ChEBI" id="CHEBI:15378"/>
        <dbReference type="ChEBI" id="CHEBI:29999"/>
        <dbReference type="ChEBI" id="CHEBI:30616"/>
        <dbReference type="ChEBI" id="CHEBI:83421"/>
        <dbReference type="ChEBI" id="CHEBI:456216"/>
        <dbReference type="EC" id="2.7.11.1"/>
    </reaction>
</comment>
<proteinExistence type="predicted"/>
<keyword evidence="5 10" id="KW-0418">Kinase</keyword>
<keyword evidence="2" id="KW-0723">Serine/threonine-protein kinase</keyword>
<sequence>MKEKRAEDLCQLLISLFLNSDPNALTPQAAAVLSLFVHYGVHVNIHMDRLTALLEDVLSGPEEPHYPLPPGWGMCDSVLALILYFLSESESSVLYDFLNSEVWCHLWTKVSTILESAESKPDFLSIDGLSVLLSIALFAFSYEPYDCLCLFYDDDTKLIRTLIRLLTTDSSAAPLKRGPLWGGSDMNSLALMSCQLLCFPFAVELPQEKMVAILHLYQSLNIVEGLVQSFRLVRLLCLCLSSPKYAVPSFITAVQDFGFLPQSAPSEQTLDNHNQLGVQQNSQDLLAPHIKNS</sequence>
<accession>A0A979F2R5</accession>
<dbReference type="OrthoDB" id="266718at2759"/>
<evidence type="ECO:0000313" key="10">
    <source>
        <dbReference type="RefSeq" id="XP_047014267.1"/>
    </source>
</evidence>
<reference evidence="9" key="1">
    <citation type="journal article" date="2016" name="Nat. Commun.">
        <title>The channel catfish genome sequence provides insights into the evolution of scale formation in teleosts.</title>
        <authorList>
            <person name="Liu Z."/>
            <person name="Liu S."/>
            <person name="Yao J."/>
            <person name="Bao L."/>
            <person name="Zhang J."/>
            <person name="Li Y."/>
            <person name="Jiang C."/>
            <person name="Sun L."/>
            <person name="Wang R."/>
            <person name="Zhang Y."/>
            <person name="Zhou T."/>
            <person name="Zeng Q."/>
            <person name="Fu Q."/>
            <person name="Gao S."/>
            <person name="Li N."/>
            <person name="Koren S."/>
            <person name="Jiang Y."/>
            <person name="Zimin A."/>
            <person name="Xu P."/>
            <person name="Phillippy A.M."/>
            <person name="Geng X."/>
            <person name="Song L."/>
            <person name="Sun F."/>
            <person name="Li C."/>
            <person name="Wang X."/>
            <person name="Chen A."/>
            <person name="Jin Y."/>
            <person name="Yuan Z."/>
            <person name="Yang Y."/>
            <person name="Tan S."/>
            <person name="Peatman E."/>
            <person name="Lu J."/>
            <person name="Qin Z."/>
            <person name="Dunham R."/>
            <person name="Li Z."/>
            <person name="Sonstegard T."/>
            <person name="Feng J."/>
            <person name="Danzmann R.G."/>
            <person name="Schroeder S."/>
            <person name="Scheffler B."/>
            <person name="Duke M.V."/>
            <person name="Ballard L."/>
            <person name="Kucuktas H."/>
            <person name="Kaltenboeck L."/>
            <person name="Liu H."/>
            <person name="Armbruster J."/>
            <person name="Xie Y."/>
            <person name="Kirby M.L."/>
            <person name="Tian Y."/>
            <person name="Flanagan M.E."/>
            <person name="Mu W."/>
            <person name="Waldbieser G.C."/>
        </authorList>
    </citation>
    <scope>NUCLEOTIDE SEQUENCE [LARGE SCALE GENOMIC DNA]</scope>
    <source>
        <strain evidence="9">SDA103</strain>
    </source>
</reference>
<dbReference type="GO" id="GO:0004674">
    <property type="term" value="F:protein serine/threonine kinase activity"/>
    <property type="evidence" value="ECO:0007669"/>
    <property type="project" value="UniProtKB-KW"/>
</dbReference>
<reference evidence="10" key="2">
    <citation type="submission" date="2025-08" db="UniProtKB">
        <authorList>
            <consortium name="RefSeq"/>
        </authorList>
    </citation>
    <scope>IDENTIFICATION</scope>
    <source>
        <tissue evidence="10">Blood</tissue>
    </source>
</reference>
<dbReference type="GeneID" id="124628589"/>
<comment type="catalytic activity">
    <reaction evidence="7">
        <text>L-threonyl-[protein] + ATP = O-phospho-L-threonyl-[protein] + ADP + H(+)</text>
        <dbReference type="Rhea" id="RHEA:46608"/>
        <dbReference type="Rhea" id="RHEA-COMP:11060"/>
        <dbReference type="Rhea" id="RHEA-COMP:11605"/>
        <dbReference type="ChEBI" id="CHEBI:15378"/>
        <dbReference type="ChEBI" id="CHEBI:30013"/>
        <dbReference type="ChEBI" id="CHEBI:30616"/>
        <dbReference type="ChEBI" id="CHEBI:61977"/>
        <dbReference type="ChEBI" id="CHEBI:456216"/>
        <dbReference type="EC" id="2.7.11.1"/>
    </reaction>
</comment>
<evidence type="ECO:0000256" key="4">
    <source>
        <dbReference type="ARBA" id="ARBA00022741"/>
    </source>
</evidence>